<dbReference type="Proteomes" id="UP000800200">
    <property type="component" value="Unassembled WGS sequence"/>
</dbReference>
<evidence type="ECO:0000313" key="3">
    <source>
        <dbReference type="EMBL" id="KAF2179852.1"/>
    </source>
</evidence>
<feature type="transmembrane region" description="Helical" evidence="2">
    <location>
        <begin position="1153"/>
        <end position="1173"/>
    </location>
</feature>
<dbReference type="OrthoDB" id="3248909at2759"/>
<keyword evidence="2" id="KW-1133">Transmembrane helix</keyword>
<feature type="compositionally biased region" description="Polar residues" evidence="1">
    <location>
        <begin position="12"/>
        <end position="23"/>
    </location>
</feature>
<protein>
    <submittedName>
        <fullName evidence="3">Uncharacterized protein</fullName>
    </submittedName>
</protein>
<feature type="transmembrane region" description="Helical" evidence="2">
    <location>
        <begin position="1126"/>
        <end position="1146"/>
    </location>
</feature>
<reference evidence="3" key="1">
    <citation type="journal article" date="2020" name="Stud. Mycol.">
        <title>101 Dothideomycetes genomes: a test case for predicting lifestyles and emergence of pathogens.</title>
        <authorList>
            <person name="Haridas S."/>
            <person name="Albert R."/>
            <person name="Binder M."/>
            <person name="Bloem J."/>
            <person name="Labutti K."/>
            <person name="Salamov A."/>
            <person name="Andreopoulos B."/>
            <person name="Baker S."/>
            <person name="Barry K."/>
            <person name="Bills G."/>
            <person name="Bluhm B."/>
            <person name="Cannon C."/>
            <person name="Castanera R."/>
            <person name="Culley D."/>
            <person name="Daum C."/>
            <person name="Ezra D."/>
            <person name="Gonzalez J."/>
            <person name="Henrissat B."/>
            <person name="Kuo A."/>
            <person name="Liang C."/>
            <person name="Lipzen A."/>
            <person name="Lutzoni F."/>
            <person name="Magnuson J."/>
            <person name="Mondo S."/>
            <person name="Nolan M."/>
            <person name="Ohm R."/>
            <person name="Pangilinan J."/>
            <person name="Park H.-J."/>
            <person name="Ramirez L."/>
            <person name="Alfaro M."/>
            <person name="Sun H."/>
            <person name="Tritt A."/>
            <person name="Yoshinaga Y."/>
            <person name="Zwiers L.-H."/>
            <person name="Turgeon B."/>
            <person name="Goodwin S."/>
            <person name="Spatafora J."/>
            <person name="Crous P."/>
            <person name="Grigoriev I."/>
        </authorList>
    </citation>
    <scope>NUCLEOTIDE SEQUENCE</scope>
    <source>
        <strain evidence="3">CBS 207.26</strain>
    </source>
</reference>
<feature type="transmembrane region" description="Helical" evidence="2">
    <location>
        <begin position="100"/>
        <end position="120"/>
    </location>
</feature>
<feature type="region of interest" description="Disordered" evidence="1">
    <location>
        <begin position="1"/>
        <end position="23"/>
    </location>
</feature>
<keyword evidence="2" id="KW-0812">Transmembrane</keyword>
<dbReference type="PANTHER" id="PTHR37544:SF3">
    <property type="entry name" value="SPRAY"/>
    <property type="match status" value="1"/>
</dbReference>
<feature type="transmembrane region" description="Helical" evidence="2">
    <location>
        <begin position="764"/>
        <end position="783"/>
    </location>
</feature>
<evidence type="ECO:0000313" key="4">
    <source>
        <dbReference type="Proteomes" id="UP000800200"/>
    </source>
</evidence>
<feature type="transmembrane region" description="Helical" evidence="2">
    <location>
        <begin position="657"/>
        <end position="679"/>
    </location>
</feature>
<dbReference type="AlphaFoldDB" id="A0A6A6DN90"/>
<dbReference type="EMBL" id="ML994662">
    <property type="protein sequence ID" value="KAF2179852.1"/>
    <property type="molecule type" value="Genomic_DNA"/>
</dbReference>
<keyword evidence="4" id="KW-1185">Reference proteome</keyword>
<organism evidence="3 4">
    <name type="scientific">Zopfia rhizophila CBS 207.26</name>
    <dbReference type="NCBI Taxonomy" id="1314779"/>
    <lineage>
        <taxon>Eukaryota</taxon>
        <taxon>Fungi</taxon>
        <taxon>Dikarya</taxon>
        <taxon>Ascomycota</taxon>
        <taxon>Pezizomycotina</taxon>
        <taxon>Dothideomycetes</taxon>
        <taxon>Dothideomycetes incertae sedis</taxon>
        <taxon>Zopfiaceae</taxon>
        <taxon>Zopfia</taxon>
    </lineage>
</organism>
<feature type="transmembrane region" description="Helical" evidence="2">
    <location>
        <begin position="532"/>
        <end position="558"/>
    </location>
</feature>
<accession>A0A6A6DN90</accession>
<keyword evidence="2" id="KW-0472">Membrane</keyword>
<dbReference type="PANTHER" id="PTHR37544">
    <property type="entry name" value="SPRAY-RELATED"/>
    <property type="match status" value="1"/>
</dbReference>
<evidence type="ECO:0000256" key="1">
    <source>
        <dbReference type="SAM" id="MobiDB-lite"/>
    </source>
</evidence>
<dbReference type="Pfam" id="PF11915">
    <property type="entry name" value="DUF3433"/>
    <property type="match status" value="2"/>
</dbReference>
<feature type="transmembrane region" description="Helical" evidence="2">
    <location>
        <begin position="56"/>
        <end position="76"/>
    </location>
</feature>
<evidence type="ECO:0000256" key="2">
    <source>
        <dbReference type="SAM" id="Phobius"/>
    </source>
</evidence>
<feature type="compositionally biased region" description="Basic and acidic residues" evidence="1">
    <location>
        <begin position="1"/>
        <end position="11"/>
    </location>
</feature>
<feature type="transmembrane region" description="Helical" evidence="2">
    <location>
        <begin position="702"/>
        <end position="722"/>
    </location>
</feature>
<dbReference type="InterPro" id="IPR021840">
    <property type="entry name" value="DUF3433"/>
</dbReference>
<name>A0A6A6DN90_9PEZI</name>
<sequence length="1242" mass="137663">MDSSFELRETRSNFQTSNHEAGQQNKESIMSLLLFGRKGVKGTKHPSWKPSALRTWVLIGAILICWALIIVLQLLLNRSNRDGGIIFAPKVSAIPLTHSFLYRYLPTVVAIIYSIFWSWIDLETKRLEPYYQLSKPEGALGKDSLLLHYPFDFIPLVPVKAFRSRHWPVFWASTAVVLVTWGLVPAQASIFGTNKVSRTFPTSFALSTSFLPASQQESSLTLRYAQSVYGIIWLNETLPAYMSRNYTLAPFKALGNDADTRSSGTWTATTQLYSLDLQCEEATQTTTDTFPIYNSSNGCSWSLGLNGNATIGDNESSLNSSFLVTKAFSGTYVGYWNDIGFADYSLGGSCPAEANHIFYAAFTRNKEKKADPPNNMTAIFCQPFYYSRDINATVDISSRSPRDIVPLGPKRQLDPEMFNTTVFESQLNSGMGKRGVRGALPIKNMPSYVERLESTNMSMMSGSAAIHPMATQAVAAGNRPLADYLDPKILGESYETAYRLLFVRAMADVLDGNFSSTKQTFGQRELTSQAVILVPVFTISVQVLLGLVSISALALLYLSVTRDRKLRSDPSTIASVMSLVADNQPLLENFENLDCCTMEGIEETLQHKRFELVSDDVRTGIAEISLGAPTVDGDNLPARQDSQKDIAKPVRPVEFRLLMAVPFVGLHVVLAVILGVLFIKSQPNGLPLPSENKIVQQLLENYIPTAIATLIEPIWILINRLLCMLQPLSELRLGKPHATKSIDLDYSSLPPQLVIFKALRSRHFVLAAVCSMALLANILAIAFSDLFNQYTKYVSSAMTFNPPFEAKFVSINGSIGPLGERTFGSFEASGAYNGGKGDEQFLIAESNYTRWTPLPAWTDEKMMYLPFMTSRSMEKIDGVHYKARTKAFGAKLECTPLGSGINYTADLWTNENNQTYTNFTTTMDTGSSGSVICRGSAQICAGTVSLGWIRNPDGSCRTVQNRTLDASNSFFVGCRPKFVTGEVDVVVDAEGQLQHGVQPFNVATDLEGDKLNQYFSNDPVNIIAQSNRYLFRSDGAIWHNDTFSSDFMNHFIIQARNSIRLVDPNKFSPSFDDVEGPLSEVYSKLFAIWLGTNKEKLLVPFTKVNAPSTSGWMIKPSERLFLSTPMLAISEGILCTYAIVAVMVYIRRPGKYLARLPTSIAAIIALFAASAAVQDMRGTSQISKKERAKHLEKLGLRYGYGSYIGADGRVHIGVEKFPFVRTTRLPTWLERKAKTFWKGTDL</sequence>
<gene>
    <name evidence="3" type="ORF">K469DRAFT_730476</name>
</gene>
<proteinExistence type="predicted"/>